<dbReference type="InterPro" id="IPR037284">
    <property type="entry name" value="SUF_FeS_clus_asmbl_SufBD_sf"/>
</dbReference>
<dbReference type="STRING" id="89059.LAC1533_1461"/>
<sequence>MTVEMQTDQDIKKYAQQVDEPQWFTSMRLKAQQEVEDLTLPNFQKIQYHSWPINSTRKLEVGDHRLTDEKLVTEQANIVQIGSKVIQKDLPQEFMDKGVIVCDWATALKKHSELVEKYFMTMATEPTENRLNAEHVAHLTSGLLIYVPKNVILKHPLTSYFFQDARQSRDYVHHLLLIADRGSEVSYLENTGTVGTKPCPANIIEEVIAEPDSHIKFASVDRLGENTTAYLNRRGYLKRNVRIDWSMGMMNDGNIVGDFDSELVGEASHAEVKVVAISTGDQVQGIDTRVTNYGQHSLGNILQHGVILARSSLIFNGIGHIIHGARGAEAQQESRVLMLSTKARGDANPILLIDDNDVVAGHAASVGRVDEQKMYYLMSRGVDKKTAERLVIRGFLGPVLSALPSKEVRKVLADMIERKLVNGQKDE</sequence>
<dbReference type="AlphaFoldDB" id="A0A0R2K4P8"/>
<dbReference type="SUPFAM" id="SSF101960">
    <property type="entry name" value="Stabilizer of iron transporter SufD"/>
    <property type="match status" value="1"/>
</dbReference>
<dbReference type="InterPro" id="IPR045595">
    <property type="entry name" value="SufBD_N"/>
</dbReference>
<dbReference type="InterPro" id="IPR000825">
    <property type="entry name" value="SUF_FeS_clus_asmbl_SufBD_core"/>
</dbReference>
<dbReference type="RefSeq" id="WP_029605701.1">
    <property type="nucleotide sequence ID" value="NZ_JQBK01000027.1"/>
</dbReference>
<feature type="domain" description="SUF system FeS cluster assembly SufBD core" evidence="2">
    <location>
        <begin position="168"/>
        <end position="395"/>
    </location>
</feature>
<evidence type="ECO:0000313" key="4">
    <source>
        <dbReference type="EMBL" id="KRN84562.1"/>
    </source>
</evidence>
<dbReference type="Pfam" id="PF01458">
    <property type="entry name" value="SUFBD_core"/>
    <property type="match status" value="1"/>
</dbReference>
<dbReference type="PATRIC" id="fig|89059.3.peg.1148"/>
<proteinExistence type="inferred from homology"/>
<reference evidence="4 5" key="1">
    <citation type="journal article" date="2015" name="Genome Announc.">
        <title>Expanding the biotechnology potential of lactobacilli through comparative genomics of 213 strains and associated genera.</title>
        <authorList>
            <person name="Sun Z."/>
            <person name="Harris H.M."/>
            <person name="McCann A."/>
            <person name="Guo C."/>
            <person name="Argimon S."/>
            <person name="Zhang W."/>
            <person name="Yang X."/>
            <person name="Jeffery I.B."/>
            <person name="Cooney J.C."/>
            <person name="Kagawa T.F."/>
            <person name="Liu W."/>
            <person name="Song Y."/>
            <person name="Salvetti E."/>
            <person name="Wrobel A."/>
            <person name="Rasinkangas P."/>
            <person name="Parkhill J."/>
            <person name="Rea M.C."/>
            <person name="O'Sullivan O."/>
            <person name="Ritari J."/>
            <person name="Douillard F.P."/>
            <person name="Paul Ross R."/>
            <person name="Yang R."/>
            <person name="Briner A.E."/>
            <person name="Felis G.E."/>
            <person name="de Vos W.M."/>
            <person name="Barrangou R."/>
            <person name="Klaenhammer T.R."/>
            <person name="Caufield P.W."/>
            <person name="Cui Y."/>
            <person name="Zhang H."/>
            <person name="O'Toole P.W."/>
        </authorList>
    </citation>
    <scope>NUCLEOTIDE SEQUENCE [LARGE SCALE GENOMIC DNA]</scope>
    <source>
        <strain evidence="4 5">DSM 15353</strain>
    </source>
</reference>
<accession>A0A0R2K4P8</accession>
<organism evidence="4 5">
    <name type="scientific">Ligilactobacillus acidipiscis</name>
    <dbReference type="NCBI Taxonomy" id="89059"/>
    <lineage>
        <taxon>Bacteria</taxon>
        <taxon>Bacillati</taxon>
        <taxon>Bacillota</taxon>
        <taxon>Bacilli</taxon>
        <taxon>Lactobacillales</taxon>
        <taxon>Lactobacillaceae</taxon>
        <taxon>Ligilactobacillus</taxon>
    </lineage>
</organism>
<dbReference type="PANTHER" id="PTHR30508:SF1">
    <property type="entry name" value="UPF0051 PROTEIN ABCI8, CHLOROPLASTIC-RELATED"/>
    <property type="match status" value="1"/>
</dbReference>
<dbReference type="Pfam" id="PF19295">
    <property type="entry name" value="SufBD_N"/>
    <property type="match status" value="1"/>
</dbReference>
<dbReference type="GO" id="GO:0016226">
    <property type="term" value="P:iron-sulfur cluster assembly"/>
    <property type="evidence" value="ECO:0007669"/>
    <property type="project" value="InterPro"/>
</dbReference>
<dbReference type="OrthoDB" id="9803529at2"/>
<evidence type="ECO:0000259" key="2">
    <source>
        <dbReference type="Pfam" id="PF01458"/>
    </source>
</evidence>
<evidence type="ECO:0000313" key="5">
    <source>
        <dbReference type="Proteomes" id="UP000051491"/>
    </source>
</evidence>
<comment type="caution">
    <text evidence="4">The sequence shown here is derived from an EMBL/GenBank/DDBJ whole genome shotgun (WGS) entry which is preliminary data.</text>
</comment>
<evidence type="ECO:0000259" key="3">
    <source>
        <dbReference type="Pfam" id="PF19295"/>
    </source>
</evidence>
<dbReference type="NCBIfam" id="TIGR01981">
    <property type="entry name" value="sufD"/>
    <property type="match status" value="1"/>
</dbReference>
<dbReference type="PANTHER" id="PTHR30508">
    <property type="entry name" value="FES CLUSTER ASSEMBLY PROTEIN SUF"/>
    <property type="match status" value="1"/>
</dbReference>
<feature type="domain" description="SUF system FeS cluster assembly SufBD N-terminal" evidence="3">
    <location>
        <begin position="78"/>
        <end position="157"/>
    </location>
</feature>
<dbReference type="InterPro" id="IPR011542">
    <property type="entry name" value="SUF_FeS_clus_asmbl_SufD"/>
</dbReference>
<comment type="similarity">
    <text evidence="1">Belongs to the iron-sulfur cluster assembly SufBD family.</text>
</comment>
<evidence type="ECO:0000256" key="1">
    <source>
        <dbReference type="ARBA" id="ARBA00043967"/>
    </source>
</evidence>
<dbReference type="Proteomes" id="UP000051491">
    <property type="component" value="Unassembled WGS sequence"/>
</dbReference>
<dbReference type="InterPro" id="IPR055346">
    <property type="entry name" value="Fe-S_cluster_assembly_SufBD"/>
</dbReference>
<name>A0A0R2K4P8_9LACO</name>
<protein>
    <submittedName>
        <fullName evidence="4">SufD protein</fullName>
    </submittedName>
</protein>
<gene>
    <name evidence="4" type="ORF">IV43_GL001076</name>
</gene>
<dbReference type="EMBL" id="JQBK01000027">
    <property type="protein sequence ID" value="KRN84562.1"/>
    <property type="molecule type" value="Genomic_DNA"/>
</dbReference>